<name>A0A0C1IKK0_9BACT</name>
<dbReference type="Proteomes" id="UP000031408">
    <property type="component" value="Unassembled WGS sequence"/>
</dbReference>
<sequence length="314" mass="35035">MKSKYLTACMLLSGMLFHSVTRGQTEVDAIMMNKTQFCAGFMYNYSKWDEYWEGTLKRNNLNLGDVSSQSVMFMANYGITDKLNVMVGAPYVWTKASAGTLKGLDGVQDISLNVKWKPYTKVFGKNKLQLLLVGGVSTPLSDYVIDYLPLSIGLGSTNVTGRLMIDYVHTSRFFATGSAAYVWRSNVKLDRTSYFDTELHSTNEVKMPDAASFQLRTGYRGKYLIAEALLSNWTTLGGFDITRNNMPFPSNKMNSTSAGVNAKYTLKQHTNLSFLGGGGYVIHGRNSGQAFNVNAGIFYALYFNKKLDKNNFNQ</sequence>
<dbReference type="EMBL" id="JSVC01000010">
    <property type="protein sequence ID" value="KIC94710.1"/>
    <property type="molecule type" value="Genomic_DNA"/>
</dbReference>
<reference evidence="1 2" key="1">
    <citation type="submission" date="2014-11" db="EMBL/GenBank/DDBJ databases">
        <title>Genome sequence of Flavihumibacter solisilvae 3-3.</title>
        <authorList>
            <person name="Zhou G."/>
            <person name="Li M."/>
            <person name="Wang G."/>
        </authorList>
    </citation>
    <scope>NUCLEOTIDE SEQUENCE [LARGE SCALE GENOMIC DNA]</scope>
    <source>
        <strain evidence="1 2">3-3</strain>
    </source>
</reference>
<protein>
    <recommendedName>
        <fullName evidence="3">Transporter</fullName>
    </recommendedName>
</protein>
<proteinExistence type="predicted"/>
<comment type="caution">
    <text evidence="1">The sequence shown here is derived from an EMBL/GenBank/DDBJ whole genome shotgun (WGS) entry which is preliminary data.</text>
</comment>
<evidence type="ECO:0000313" key="2">
    <source>
        <dbReference type="Proteomes" id="UP000031408"/>
    </source>
</evidence>
<dbReference type="RefSeq" id="WP_039139360.1">
    <property type="nucleotide sequence ID" value="NZ_JSVC01000010.1"/>
</dbReference>
<evidence type="ECO:0008006" key="3">
    <source>
        <dbReference type="Google" id="ProtNLM"/>
    </source>
</evidence>
<evidence type="ECO:0000313" key="1">
    <source>
        <dbReference type="EMBL" id="KIC94710.1"/>
    </source>
</evidence>
<gene>
    <name evidence="1" type="ORF">OI18_09485</name>
</gene>
<keyword evidence="2" id="KW-1185">Reference proteome</keyword>
<dbReference type="STRING" id="1349421.OI18_09485"/>
<accession>A0A0C1IKK0</accession>
<dbReference type="AlphaFoldDB" id="A0A0C1IKK0"/>
<organism evidence="1 2">
    <name type="scientific">Flavihumibacter solisilvae</name>
    <dbReference type="NCBI Taxonomy" id="1349421"/>
    <lineage>
        <taxon>Bacteria</taxon>
        <taxon>Pseudomonadati</taxon>
        <taxon>Bacteroidota</taxon>
        <taxon>Chitinophagia</taxon>
        <taxon>Chitinophagales</taxon>
        <taxon>Chitinophagaceae</taxon>
        <taxon>Flavihumibacter</taxon>
    </lineage>
</organism>